<dbReference type="PANTHER" id="PTHR46825">
    <property type="entry name" value="D-ALANYL-D-ALANINE-CARBOXYPEPTIDASE/ENDOPEPTIDASE AMPH"/>
    <property type="match status" value="1"/>
</dbReference>
<evidence type="ECO:0000259" key="3">
    <source>
        <dbReference type="Pfam" id="PF00144"/>
    </source>
</evidence>
<name>V4A0L1_LOTGI</name>
<keyword evidence="5" id="KW-1185">Reference proteome</keyword>
<dbReference type="RefSeq" id="XP_009060848.1">
    <property type="nucleotide sequence ID" value="XM_009062600.1"/>
</dbReference>
<keyword evidence="1" id="KW-0472">Membrane</keyword>
<keyword evidence="1" id="KW-0812">Transmembrane</keyword>
<accession>V4A0L1</accession>
<dbReference type="AlphaFoldDB" id="V4A0L1"/>
<keyword evidence="1" id="KW-1133">Transmembrane helix</keyword>
<feature type="transmembrane region" description="Helical" evidence="1">
    <location>
        <begin position="522"/>
        <end position="547"/>
    </location>
</feature>
<dbReference type="CTD" id="20240133"/>
<dbReference type="Gene3D" id="3.40.710.10">
    <property type="entry name" value="DD-peptidase/beta-lactamase superfamily"/>
    <property type="match status" value="1"/>
</dbReference>
<dbReference type="InterPro" id="IPR050491">
    <property type="entry name" value="AmpC-like"/>
</dbReference>
<evidence type="ECO:0000313" key="4">
    <source>
        <dbReference type="EMBL" id="ESO88440.1"/>
    </source>
</evidence>
<dbReference type="PANTHER" id="PTHR46825:SF15">
    <property type="entry name" value="BETA-LACTAMASE-RELATED DOMAIN-CONTAINING PROTEIN"/>
    <property type="match status" value="1"/>
</dbReference>
<dbReference type="Proteomes" id="UP000030746">
    <property type="component" value="Unassembled WGS sequence"/>
</dbReference>
<evidence type="ECO:0000313" key="5">
    <source>
        <dbReference type="Proteomes" id="UP000030746"/>
    </source>
</evidence>
<feature type="domain" description="Beta-lactamase-related" evidence="3">
    <location>
        <begin position="28"/>
        <end position="360"/>
    </location>
</feature>
<dbReference type="Pfam" id="PF00144">
    <property type="entry name" value="Beta-lactamase"/>
    <property type="match status" value="1"/>
</dbReference>
<feature type="signal peptide" evidence="2">
    <location>
        <begin position="1"/>
        <end position="19"/>
    </location>
</feature>
<organism evidence="4 5">
    <name type="scientific">Lottia gigantea</name>
    <name type="common">Giant owl limpet</name>
    <dbReference type="NCBI Taxonomy" id="225164"/>
    <lineage>
        <taxon>Eukaryota</taxon>
        <taxon>Metazoa</taxon>
        <taxon>Spiralia</taxon>
        <taxon>Lophotrochozoa</taxon>
        <taxon>Mollusca</taxon>
        <taxon>Gastropoda</taxon>
        <taxon>Patellogastropoda</taxon>
        <taxon>Lottioidea</taxon>
        <taxon>Lottiidae</taxon>
        <taxon>Lottia</taxon>
    </lineage>
</organism>
<gene>
    <name evidence="4" type="ORF">LOTGIDRAFT_165565</name>
</gene>
<proteinExistence type="predicted"/>
<dbReference type="SUPFAM" id="SSF56601">
    <property type="entry name" value="beta-lactamase/transpeptidase-like"/>
    <property type="match status" value="1"/>
</dbReference>
<dbReference type="KEGG" id="lgi:LOTGIDRAFT_165565"/>
<protein>
    <recommendedName>
        <fullName evidence="3">Beta-lactamase-related domain-containing protein</fullName>
    </recommendedName>
</protein>
<evidence type="ECO:0000256" key="1">
    <source>
        <dbReference type="SAM" id="Phobius"/>
    </source>
</evidence>
<evidence type="ECO:0000256" key="2">
    <source>
        <dbReference type="SAM" id="SignalP"/>
    </source>
</evidence>
<dbReference type="InterPro" id="IPR001466">
    <property type="entry name" value="Beta-lactam-related"/>
</dbReference>
<dbReference type="OrthoDB" id="5946976at2759"/>
<sequence length="548" mass="62015">MAHSIYFIIVLSALVNVSCILELTPKAESVIKRLMTCRHMPGMSLAIVSGMDNLTAGFGIADLETNRAVDIDTLFCIGSVTKSVSVALLTDLLQDEKLNIRNCDWNIKLKDIWKDFESTDHWRTSEMSLKDILSHRTGLESIELGNFAGYPTSITRKELVRRLKYLKELYPFRDRFHYNNLMYMLAGYVAEVIGNSTWEDLINTRLFRKLGMVSSTAFYDTDIKNLSIPYTFDANTKKYSNVMNVTRVTFHPLDPAGSVLTSARDMVKWLKYKIHNVSQCYLEAVQPVVFRENGDTFIKNLFPDLDYSSKLYAMGWGVGTYRGRIIYTHSGDIYGYSAIQVVLPEMQVALHVNSNGPGGSEGFIAMVRIAYYLIDTVIMNIESSVNETNVCTLPDLIDISADEPDPYQTPKDVPNPHSYTGSYGHPIIGDFYIKYLEETDVLQCSLGINLKGVLYKTGINDTFTLLASPPLNDLYEFKNRALKLRFDDKSPNNGDQYQTLNVTVEWATYTFRRGVSFADFNMASGLLISCKMFCTILTINLFIAHLLF</sequence>
<dbReference type="EMBL" id="KB202685">
    <property type="protein sequence ID" value="ESO88440.1"/>
    <property type="molecule type" value="Genomic_DNA"/>
</dbReference>
<dbReference type="InterPro" id="IPR012338">
    <property type="entry name" value="Beta-lactam/transpept-like"/>
</dbReference>
<dbReference type="STRING" id="225164.V4A0L1"/>
<dbReference type="HOGENOM" id="CLU_020027_14_3_1"/>
<dbReference type="OMA" id="TICSYPE"/>
<keyword evidence="2" id="KW-0732">Signal</keyword>
<feature type="chain" id="PRO_5004716266" description="Beta-lactamase-related domain-containing protein" evidence="2">
    <location>
        <begin position="20"/>
        <end position="548"/>
    </location>
</feature>
<dbReference type="GeneID" id="20240133"/>
<reference evidence="4 5" key="1">
    <citation type="journal article" date="2013" name="Nature">
        <title>Insights into bilaterian evolution from three spiralian genomes.</title>
        <authorList>
            <person name="Simakov O."/>
            <person name="Marletaz F."/>
            <person name="Cho S.J."/>
            <person name="Edsinger-Gonzales E."/>
            <person name="Havlak P."/>
            <person name="Hellsten U."/>
            <person name="Kuo D.H."/>
            <person name="Larsson T."/>
            <person name="Lv J."/>
            <person name="Arendt D."/>
            <person name="Savage R."/>
            <person name="Osoegawa K."/>
            <person name="de Jong P."/>
            <person name="Grimwood J."/>
            <person name="Chapman J.A."/>
            <person name="Shapiro H."/>
            <person name="Aerts A."/>
            <person name="Otillar R.P."/>
            <person name="Terry A.Y."/>
            <person name="Boore J.L."/>
            <person name="Grigoriev I.V."/>
            <person name="Lindberg D.R."/>
            <person name="Seaver E.C."/>
            <person name="Weisblat D.A."/>
            <person name="Putnam N.H."/>
            <person name="Rokhsar D.S."/>
        </authorList>
    </citation>
    <scope>NUCLEOTIDE SEQUENCE [LARGE SCALE GENOMIC DNA]</scope>
</reference>